<evidence type="ECO:0000313" key="11">
    <source>
        <dbReference type="Proteomes" id="UP000187822"/>
    </source>
</evidence>
<dbReference type="GO" id="GO:0033819">
    <property type="term" value="F:lipoyl(octanoyl) transferase activity"/>
    <property type="evidence" value="ECO:0007669"/>
    <property type="project" value="UniProtKB-EC"/>
</dbReference>
<dbReference type="PROSITE" id="PS01313">
    <property type="entry name" value="LIPB"/>
    <property type="match status" value="1"/>
</dbReference>
<dbReference type="Proteomes" id="UP000195607">
    <property type="component" value="Chromosome I"/>
</dbReference>
<evidence type="ECO:0000256" key="1">
    <source>
        <dbReference type="ARBA" id="ARBA00004821"/>
    </source>
</evidence>
<dbReference type="AlphaFoldDB" id="A0A1N5SJV9"/>
<feature type="domain" description="BPL/LPL catalytic" evidence="8">
    <location>
        <begin position="35"/>
        <end position="210"/>
    </location>
</feature>
<keyword evidence="3 4" id="KW-0012">Acyltransferase</keyword>
<dbReference type="KEGG" id="cdiv:CPM_0218"/>
<dbReference type="GeneID" id="41587555"/>
<proteinExistence type="inferred from homology"/>
<evidence type="ECO:0000256" key="3">
    <source>
        <dbReference type="ARBA" id="ARBA00023315"/>
    </source>
</evidence>
<keyword evidence="2 4" id="KW-0808">Transferase</keyword>
<reference evidence="10" key="3">
    <citation type="submission" date="2016-06" db="EMBL/GenBank/DDBJ databases">
        <authorList>
            <person name="Olsen C.W."/>
            <person name="Carey S."/>
            <person name="Hinshaw L."/>
            <person name="Karasin A.I."/>
        </authorList>
    </citation>
    <scope>NUCLEOTIDE SEQUENCE [LARGE SCALE GENOMIC DNA]</scope>
    <source>
        <strain evidence="10">PM4</strain>
    </source>
</reference>
<dbReference type="SUPFAM" id="SSF55681">
    <property type="entry name" value="Class II aaRS and biotin synthetases"/>
    <property type="match status" value="1"/>
</dbReference>
<dbReference type="PIRSF" id="PIRSF016262">
    <property type="entry name" value="LPLase"/>
    <property type="match status" value="1"/>
</dbReference>
<evidence type="ECO:0000313" key="10">
    <source>
        <dbReference type="EMBL" id="SJK84110.1"/>
    </source>
</evidence>
<name>A0A1N5SJV9_9ARCH</name>
<reference evidence="11" key="2">
    <citation type="submission" date="2016-06" db="EMBL/GenBank/DDBJ databases">
        <authorList>
            <person name="Toshchakov V.S."/>
        </authorList>
    </citation>
    <scope>NUCLEOTIDE SEQUENCE [LARGE SCALE GENOMIC DNA]</scope>
    <source>
        <strain>PM4 (JCM 30641</strain>
        <strain evidence="11">\VKM B-2940)</strain>
    </source>
</reference>
<evidence type="ECO:0000313" key="12">
    <source>
        <dbReference type="Proteomes" id="UP000195607"/>
    </source>
</evidence>
<dbReference type="OrthoDB" id="56985at2157"/>
<dbReference type="GO" id="GO:0016874">
    <property type="term" value="F:ligase activity"/>
    <property type="evidence" value="ECO:0007669"/>
    <property type="project" value="UniProtKB-KW"/>
</dbReference>
<evidence type="ECO:0000256" key="2">
    <source>
        <dbReference type="ARBA" id="ARBA00022679"/>
    </source>
</evidence>
<sequence>MINLSTSSQFLDLGIREYEEVWNFQKKLHFLRYNDLIEDTFIFVEHSPGVYTIGRGANPENYKGLNPILIERGGDVTYHGPGQLVIYPIVRVFNENERKDVRLFVQTLEKIVMNSFTELGYEPHLGEEPGIWVTNSPNGDKKVCSLGMKIDRGVSYHGLAVNYGEASLEGFMKIRPCGLDSEVMGYLGIEKDKIMNSILDILQSSYRKLERKNEEYFIDILKKDL</sequence>
<dbReference type="EMBL" id="LT719092">
    <property type="protein sequence ID" value="SJK84110.1"/>
    <property type="molecule type" value="Genomic_DNA"/>
</dbReference>
<keyword evidence="11" id="KW-1185">Reference proteome</keyword>
<feature type="binding site" evidence="6">
    <location>
        <begin position="72"/>
        <end position="79"/>
    </location>
    <ligand>
        <name>substrate</name>
    </ligand>
</feature>
<dbReference type="Gene3D" id="3.30.930.10">
    <property type="entry name" value="Bira Bifunctional Protein, Domain 2"/>
    <property type="match status" value="1"/>
</dbReference>
<comment type="function">
    <text evidence="4">Catalyzes the transfer of endogenously produced octanoic acid from octanoyl-acyl-carrier-protein onto the lipoyl domains of lipoate-dependent enzymes. Lipoyl-ACP can also act as a substrate although octanoyl-ACP is likely to be the physiological substrate.</text>
</comment>
<dbReference type="EMBL" id="LT671858">
    <property type="protein sequence ID" value="SIM36171.1"/>
    <property type="molecule type" value="Genomic_DNA"/>
</dbReference>
<evidence type="ECO:0000256" key="4">
    <source>
        <dbReference type="PIRNR" id="PIRNR016262"/>
    </source>
</evidence>
<comment type="pathway">
    <text evidence="1 4">Protein modification; protein lipoylation via endogenous pathway; protein N(6)-(lipoyl)lysine from octanoyl-[acyl-carrier-protein]: step 1/2.</text>
</comment>
<evidence type="ECO:0000313" key="9">
    <source>
        <dbReference type="EMBL" id="SIM36171.1"/>
    </source>
</evidence>
<evidence type="ECO:0000259" key="8">
    <source>
        <dbReference type="PROSITE" id="PS51733"/>
    </source>
</evidence>
<reference evidence="9 12" key="1">
    <citation type="submission" date="2016-04" db="EMBL/GenBank/DDBJ databases">
        <authorList>
            <person name="Evans L.H."/>
            <person name="Alamgir A."/>
            <person name="Owens N."/>
            <person name="Weber N.D."/>
            <person name="Virtaneva K."/>
            <person name="Barbian K."/>
            <person name="Babar A."/>
            <person name="Rosenke K."/>
        </authorList>
    </citation>
    <scope>NUCLEOTIDE SEQUENCE [LARGE SCALE GENOMIC DNA]</scope>
    <source>
        <strain evidence="9">S5</strain>
        <strain evidence="12">S5(T) (JCM 30642 \VKM B-2941)</strain>
    </source>
</reference>
<protein>
    <recommendedName>
        <fullName evidence="4">Octanoyltransferase</fullName>
        <ecNumber evidence="4">2.3.1.181</ecNumber>
    </recommendedName>
</protein>
<dbReference type="PROSITE" id="PS51733">
    <property type="entry name" value="BPL_LPL_CATALYTIC"/>
    <property type="match status" value="1"/>
</dbReference>
<dbReference type="Pfam" id="PF21948">
    <property type="entry name" value="LplA-B_cat"/>
    <property type="match status" value="1"/>
</dbReference>
<dbReference type="NCBIfam" id="TIGR00214">
    <property type="entry name" value="lipB"/>
    <property type="match status" value="1"/>
</dbReference>
<dbReference type="PANTHER" id="PTHR10993">
    <property type="entry name" value="OCTANOYLTRANSFERASE"/>
    <property type="match status" value="1"/>
</dbReference>
<feature type="site" description="Lowers pKa of active site Cys" evidence="7">
    <location>
        <position position="142"/>
    </location>
</feature>
<accession>A0A1N5SJV9</accession>
<gene>
    <name evidence="10" type="ORF">CPM_0218</name>
    <name evidence="9" type="ORF">CSP5_0252</name>
</gene>
<dbReference type="InterPro" id="IPR045864">
    <property type="entry name" value="aa-tRNA-synth_II/BPL/LPL"/>
</dbReference>
<evidence type="ECO:0000256" key="6">
    <source>
        <dbReference type="PIRSR" id="PIRSR016262-2"/>
    </source>
</evidence>
<dbReference type="GO" id="GO:0009249">
    <property type="term" value="P:protein lipoylation"/>
    <property type="evidence" value="ECO:0007669"/>
    <property type="project" value="InterPro"/>
</dbReference>
<feature type="binding site" evidence="6">
    <location>
        <begin position="145"/>
        <end position="147"/>
    </location>
    <ligand>
        <name>substrate</name>
    </ligand>
</feature>
<keyword evidence="9" id="KW-0436">Ligase</keyword>
<evidence type="ECO:0000256" key="5">
    <source>
        <dbReference type="PIRSR" id="PIRSR016262-1"/>
    </source>
</evidence>
<dbReference type="Proteomes" id="UP000187822">
    <property type="component" value="Chromosome I"/>
</dbReference>
<dbReference type="PANTHER" id="PTHR10993:SF7">
    <property type="entry name" value="LIPOYLTRANSFERASE 2, MITOCHONDRIAL-RELATED"/>
    <property type="match status" value="1"/>
</dbReference>
<feature type="active site" description="Acyl-thioester intermediate" evidence="5">
    <location>
        <position position="177"/>
    </location>
</feature>
<dbReference type="UniPathway" id="UPA00538">
    <property type="reaction ID" value="UER00592"/>
</dbReference>
<evidence type="ECO:0000256" key="7">
    <source>
        <dbReference type="PIRSR" id="PIRSR016262-3"/>
    </source>
</evidence>
<comment type="similarity">
    <text evidence="4">Belongs to the LipB family.</text>
</comment>
<feature type="binding site" evidence="6">
    <location>
        <begin position="158"/>
        <end position="160"/>
    </location>
    <ligand>
        <name>substrate</name>
    </ligand>
</feature>
<dbReference type="EC" id="2.3.1.181" evidence="4"/>
<dbReference type="CDD" id="cd16444">
    <property type="entry name" value="LipB"/>
    <property type="match status" value="1"/>
</dbReference>
<dbReference type="RefSeq" id="WP_021789277.1">
    <property type="nucleotide sequence ID" value="NZ_LT671858.1"/>
</dbReference>
<dbReference type="InterPro" id="IPR020605">
    <property type="entry name" value="Octanoyltransferase_CS"/>
</dbReference>
<dbReference type="InterPro" id="IPR000544">
    <property type="entry name" value="Octanoyltransferase"/>
</dbReference>
<dbReference type="STRING" id="1673428.CPM_0218"/>
<organism evidence="9 12">
    <name type="scientific">Cuniculiplasma divulgatum</name>
    <dbReference type="NCBI Taxonomy" id="1673428"/>
    <lineage>
        <taxon>Archaea</taxon>
        <taxon>Methanobacteriati</taxon>
        <taxon>Thermoplasmatota</taxon>
        <taxon>Thermoplasmata</taxon>
        <taxon>Thermoplasmatales</taxon>
        <taxon>Cuniculiplasmataceae</taxon>
        <taxon>Cuniculiplasma</taxon>
    </lineage>
</organism>
<comment type="catalytic activity">
    <reaction evidence="4">
        <text>octanoyl-[ACP] + L-lysyl-[protein] = N(6)-octanoyl-L-lysyl-[protein] + holo-[ACP] + H(+)</text>
        <dbReference type="Rhea" id="RHEA:17665"/>
        <dbReference type="Rhea" id="RHEA-COMP:9636"/>
        <dbReference type="Rhea" id="RHEA-COMP:9685"/>
        <dbReference type="Rhea" id="RHEA-COMP:9752"/>
        <dbReference type="Rhea" id="RHEA-COMP:9928"/>
        <dbReference type="ChEBI" id="CHEBI:15378"/>
        <dbReference type="ChEBI" id="CHEBI:29969"/>
        <dbReference type="ChEBI" id="CHEBI:64479"/>
        <dbReference type="ChEBI" id="CHEBI:78463"/>
        <dbReference type="ChEBI" id="CHEBI:78809"/>
        <dbReference type="EC" id="2.3.1.181"/>
    </reaction>
</comment>
<dbReference type="InterPro" id="IPR004143">
    <property type="entry name" value="BPL_LPL_catalytic"/>
</dbReference>